<organism evidence="1 2">
    <name type="scientific">Exophiala sideris</name>
    <dbReference type="NCBI Taxonomy" id="1016849"/>
    <lineage>
        <taxon>Eukaryota</taxon>
        <taxon>Fungi</taxon>
        <taxon>Dikarya</taxon>
        <taxon>Ascomycota</taxon>
        <taxon>Pezizomycotina</taxon>
        <taxon>Eurotiomycetes</taxon>
        <taxon>Chaetothyriomycetidae</taxon>
        <taxon>Chaetothyriales</taxon>
        <taxon>Herpotrichiellaceae</taxon>
        <taxon>Exophiala</taxon>
    </lineage>
</organism>
<dbReference type="STRING" id="1016849.A0A0D1YJ74"/>
<evidence type="ECO:0000313" key="1">
    <source>
        <dbReference type="EMBL" id="KIV81034.1"/>
    </source>
</evidence>
<evidence type="ECO:0000313" key="2">
    <source>
        <dbReference type="Proteomes" id="UP000053599"/>
    </source>
</evidence>
<proteinExistence type="predicted"/>
<evidence type="ECO:0008006" key="3">
    <source>
        <dbReference type="Google" id="ProtNLM"/>
    </source>
</evidence>
<sequence>MRLACGSLVRWPRTSCRRAFLLEAPCQQYSSRYRQADCDSIDYRRRWVFASRRGISTLPGPSADHPSRGSVVPSQPHANFDHELNRAEWEILLDDAFPFGILTKEQLCFEADVGHQADIGSRLVDKLAWRQNIELWHVLLRAQALMNGHEGIKVIWKAAHHRGKAVRFDNKDPRVNALWSTFLSAGSVDAHFLSTLGKMSLRSNLDRPALFAEIVGAALEGNHPERASKLASWFVPPQSTRYRGREDLLGAFSAACQSETPGALKEFCKVYDVVPATHIYTEVTSALWEQERPSDAFEVHSHLVSRGDLPPQFELLMPFVSHLAAHNKPLSSFLGPLNAAGASFDAQAHRLLDRERSRFTGLPTESLNIVASNTLGVKPKKLSDEFVARGFATRAFSFDFAVNSLRLIGLIEVGPLAVRQLALTAPDLPTLRSRFERLAELEIDTGSSAFVQTVKTVCNAGRWDMVQALVDNDLHHEVFEDQALLERLLTEHCRTRDWPQINRTLTILCRGEMHDKARAHSATLLFKSMLQARDLNGALKAMETLRVLGQGVGVDLPRLTGMILQRIGLIRLHRAHTQDSDLTAFLTGMLQDMISTGSSFPLKFWRGPLRALGQLGRMHELECLIYWIAEWYHPKGMYEQVYNEISSQKSLNEFFGKTFQIFIILWCFRPRKGTHMVHPEQSMRWTRILKKLRDDYNVPVRERTVRWIFIRRLRLIFGTEMRMKHRSWIQRYNTVTLDRYWKMYDKMWDTISKDKVKYSDRMEIVLHGGTRRIGRRRRGITFRSPGQESAPQRLSNDIVMYRDIFNASWEDYQKQ</sequence>
<dbReference type="AlphaFoldDB" id="A0A0D1YJ74"/>
<dbReference type="OrthoDB" id="5366531at2759"/>
<dbReference type="HOGENOM" id="CLU_007655_0_2_1"/>
<protein>
    <recommendedName>
        <fullName evidence="3">Pentatricopeptide repeat domain-containing protein</fullName>
    </recommendedName>
</protein>
<dbReference type="Proteomes" id="UP000053599">
    <property type="component" value="Unassembled WGS sequence"/>
</dbReference>
<dbReference type="EMBL" id="KN846953">
    <property type="protein sequence ID" value="KIV81034.1"/>
    <property type="molecule type" value="Genomic_DNA"/>
</dbReference>
<name>A0A0D1YJ74_9EURO</name>
<reference evidence="1 2" key="1">
    <citation type="submission" date="2015-01" db="EMBL/GenBank/DDBJ databases">
        <title>The Genome Sequence of Exophiala sideris CBS121828.</title>
        <authorList>
            <consortium name="The Broad Institute Genomics Platform"/>
            <person name="Cuomo C."/>
            <person name="de Hoog S."/>
            <person name="Gorbushina A."/>
            <person name="Stielow B."/>
            <person name="Teixiera M."/>
            <person name="Abouelleil A."/>
            <person name="Chapman S.B."/>
            <person name="Priest M."/>
            <person name="Young S.K."/>
            <person name="Wortman J."/>
            <person name="Nusbaum C."/>
            <person name="Birren B."/>
        </authorList>
    </citation>
    <scope>NUCLEOTIDE SEQUENCE [LARGE SCALE GENOMIC DNA]</scope>
    <source>
        <strain evidence="1 2">CBS 121828</strain>
    </source>
</reference>
<gene>
    <name evidence="1" type="ORF">PV11_08487</name>
</gene>
<accession>A0A0D1YJ74</accession>